<dbReference type="InterPro" id="IPR029036">
    <property type="entry name" value="P5CR_dimer"/>
</dbReference>
<dbReference type="GO" id="GO:0004735">
    <property type="term" value="F:pyrroline-5-carboxylate reductase activity"/>
    <property type="evidence" value="ECO:0007669"/>
    <property type="project" value="UniProtKB-UniRule"/>
</dbReference>
<dbReference type="RefSeq" id="WP_093475794.1">
    <property type="nucleotide sequence ID" value="NZ_FOUI01000008.1"/>
</dbReference>
<dbReference type="AlphaFoldDB" id="A0A1I4S0N3"/>
<feature type="binding site" evidence="6">
    <location>
        <begin position="9"/>
        <end position="14"/>
    </location>
    <ligand>
        <name>NADP(+)</name>
        <dbReference type="ChEBI" id="CHEBI:58349"/>
    </ligand>
</feature>
<evidence type="ECO:0000259" key="8">
    <source>
        <dbReference type="Pfam" id="PF14748"/>
    </source>
</evidence>
<protein>
    <recommendedName>
        <fullName evidence="4 5">Pyrroline-5-carboxylate reductase</fullName>
        <shortName evidence="4">P5C reductase</shortName>
        <shortName evidence="4">P5CR</shortName>
        <ecNumber evidence="4 5">1.5.1.2</ecNumber>
    </recommendedName>
    <alternativeName>
        <fullName evidence="4">PCA reductase</fullName>
    </alternativeName>
</protein>
<dbReference type="PANTHER" id="PTHR11645:SF0">
    <property type="entry name" value="PYRROLINE-5-CARBOXYLATE REDUCTASE 3"/>
    <property type="match status" value="1"/>
</dbReference>
<dbReference type="EC" id="1.5.1.2" evidence="4 5"/>
<comment type="similarity">
    <text evidence="1 4">Belongs to the pyrroline-5-carboxylate reductase family.</text>
</comment>
<dbReference type="HAMAP" id="MF_01925">
    <property type="entry name" value="P5C_reductase"/>
    <property type="match status" value="1"/>
</dbReference>
<organism evidence="9 10">
    <name type="scientific">Halopseudomonas yangmingensis</name>
    <dbReference type="NCBI Taxonomy" id="1720063"/>
    <lineage>
        <taxon>Bacteria</taxon>
        <taxon>Pseudomonadati</taxon>
        <taxon>Pseudomonadota</taxon>
        <taxon>Gammaproteobacteria</taxon>
        <taxon>Pseudomonadales</taxon>
        <taxon>Pseudomonadaceae</taxon>
        <taxon>Halopseudomonas</taxon>
    </lineage>
</organism>
<dbReference type="Gene3D" id="1.10.3730.10">
    <property type="entry name" value="ProC C-terminal domain-like"/>
    <property type="match status" value="1"/>
</dbReference>
<dbReference type="InterPro" id="IPR008927">
    <property type="entry name" value="6-PGluconate_DH-like_C_sf"/>
</dbReference>
<keyword evidence="4" id="KW-0963">Cytoplasm</keyword>
<evidence type="ECO:0000256" key="5">
    <source>
        <dbReference type="NCBIfam" id="TIGR00112"/>
    </source>
</evidence>
<comment type="subcellular location">
    <subcellularLocation>
        <location evidence="4">Cytoplasm</location>
    </subcellularLocation>
</comment>
<dbReference type="Proteomes" id="UP000243629">
    <property type="component" value="Unassembled WGS sequence"/>
</dbReference>
<evidence type="ECO:0000256" key="4">
    <source>
        <dbReference type="HAMAP-Rule" id="MF_01925"/>
    </source>
</evidence>
<name>A0A1I4S0N3_9GAMM</name>
<reference evidence="10" key="1">
    <citation type="submission" date="2016-10" db="EMBL/GenBank/DDBJ databases">
        <authorList>
            <person name="Varghese N."/>
            <person name="Submissions S."/>
        </authorList>
    </citation>
    <scope>NUCLEOTIDE SEQUENCE [LARGE SCALE GENOMIC DNA]</scope>
    <source>
        <strain evidence="10">DSM 24213</strain>
    </source>
</reference>
<accession>A0A1I4S0N3</accession>
<comment type="catalytic activity">
    <reaction evidence="4">
        <text>L-proline + NAD(+) = (S)-1-pyrroline-5-carboxylate + NADH + 2 H(+)</text>
        <dbReference type="Rhea" id="RHEA:14105"/>
        <dbReference type="ChEBI" id="CHEBI:15378"/>
        <dbReference type="ChEBI" id="CHEBI:17388"/>
        <dbReference type="ChEBI" id="CHEBI:57540"/>
        <dbReference type="ChEBI" id="CHEBI:57945"/>
        <dbReference type="ChEBI" id="CHEBI:60039"/>
        <dbReference type="EC" id="1.5.1.2"/>
    </reaction>
</comment>
<dbReference type="OrthoDB" id="9805754at2"/>
<dbReference type="InterPro" id="IPR036291">
    <property type="entry name" value="NAD(P)-bd_dom_sf"/>
</dbReference>
<keyword evidence="2 4" id="KW-0521">NADP</keyword>
<keyword evidence="4" id="KW-0028">Amino-acid biosynthesis</keyword>
<dbReference type="SUPFAM" id="SSF48179">
    <property type="entry name" value="6-phosphogluconate dehydrogenase C-terminal domain-like"/>
    <property type="match status" value="1"/>
</dbReference>
<dbReference type="Pfam" id="PF03807">
    <property type="entry name" value="F420_oxidored"/>
    <property type="match status" value="1"/>
</dbReference>
<comment type="function">
    <text evidence="4">Catalyzes the reduction of 1-pyrroline-5-carboxylate (PCA) to L-proline.</text>
</comment>
<keyword evidence="4" id="KW-0641">Proline biosynthesis</keyword>
<evidence type="ECO:0000256" key="1">
    <source>
        <dbReference type="ARBA" id="ARBA00005525"/>
    </source>
</evidence>
<dbReference type="UniPathway" id="UPA00098">
    <property type="reaction ID" value="UER00361"/>
</dbReference>
<evidence type="ECO:0000256" key="3">
    <source>
        <dbReference type="ARBA" id="ARBA00023002"/>
    </source>
</evidence>
<dbReference type="FunFam" id="1.10.3730.10:FF:000001">
    <property type="entry name" value="Pyrroline-5-carboxylate reductase"/>
    <property type="match status" value="1"/>
</dbReference>
<dbReference type="EMBL" id="FOUI01000008">
    <property type="protein sequence ID" value="SFM57784.1"/>
    <property type="molecule type" value="Genomic_DNA"/>
</dbReference>
<dbReference type="Pfam" id="PF14748">
    <property type="entry name" value="P5CR_dimer"/>
    <property type="match status" value="1"/>
</dbReference>
<sequence length="275" mass="29246">MTAPRIGFIGAGNMASSLIGGMLQQNFKPAQLLASDHNPEQCQRIARQFGISSSTDNAVLAADCDVLLLAVKPQVMREVCQALPAMRKPGQLVISIAAGIDCRSLSRWLGEDTPLVRCMPNTPSLYRQGVSGLYATPSVSNAQKQLTEAIFNAVGISLWLDQESQIDAVTAVSGSGPAYFFYLMEAMINAGEQLGLNRDTAERLTLFTALGAAEMAVQSEVDVAELRRRVTSPGGTTEQAIGSFTADQLPQSIARGMQAAARRAGELAEQLGDKA</sequence>
<evidence type="ECO:0000313" key="9">
    <source>
        <dbReference type="EMBL" id="SFM57784.1"/>
    </source>
</evidence>
<dbReference type="GO" id="GO:0055129">
    <property type="term" value="P:L-proline biosynthetic process"/>
    <property type="evidence" value="ECO:0007669"/>
    <property type="project" value="UniProtKB-UniRule"/>
</dbReference>
<gene>
    <name evidence="4" type="primary">proC</name>
    <name evidence="9" type="ORF">SAMN05216217_10886</name>
</gene>
<dbReference type="PANTHER" id="PTHR11645">
    <property type="entry name" value="PYRROLINE-5-CARBOXYLATE REDUCTASE"/>
    <property type="match status" value="1"/>
</dbReference>
<dbReference type="GO" id="GO:0005737">
    <property type="term" value="C:cytoplasm"/>
    <property type="evidence" value="ECO:0007669"/>
    <property type="project" value="UniProtKB-SubCell"/>
</dbReference>
<proteinExistence type="inferred from homology"/>
<feature type="domain" description="Pyrroline-5-carboxylate reductase catalytic N-terminal" evidence="7">
    <location>
        <begin position="5"/>
        <end position="99"/>
    </location>
</feature>
<feature type="domain" description="Pyrroline-5-carboxylate reductase dimerisation" evidence="8">
    <location>
        <begin position="163"/>
        <end position="267"/>
    </location>
</feature>
<evidence type="ECO:0000259" key="7">
    <source>
        <dbReference type="Pfam" id="PF03807"/>
    </source>
</evidence>
<dbReference type="InterPro" id="IPR028939">
    <property type="entry name" value="P5C_Rdtase_cat_N"/>
</dbReference>
<dbReference type="SUPFAM" id="SSF51735">
    <property type="entry name" value="NAD(P)-binding Rossmann-fold domains"/>
    <property type="match status" value="1"/>
</dbReference>
<evidence type="ECO:0000256" key="6">
    <source>
        <dbReference type="PIRSR" id="PIRSR000193-1"/>
    </source>
</evidence>
<evidence type="ECO:0000313" key="10">
    <source>
        <dbReference type="Proteomes" id="UP000243629"/>
    </source>
</evidence>
<dbReference type="STRING" id="1720063.SAMN05216217_10886"/>
<evidence type="ECO:0000256" key="2">
    <source>
        <dbReference type="ARBA" id="ARBA00022857"/>
    </source>
</evidence>
<dbReference type="InterPro" id="IPR000304">
    <property type="entry name" value="Pyrroline-COOH_reductase"/>
</dbReference>
<keyword evidence="10" id="KW-1185">Reference proteome</keyword>
<feature type="binding site" evidence="6">
    <location>
        <position position="57"/>
    </location>
    <ligand>
        <name>NADPH</name>
        <dbReference type="ChEBI" id="CHEBI:57783"/>
    </ligand>
</feature>
<dbReference type="NCBIfam" id="TIGR00112">
    <property type="entry name" value="proC"/>
    <property type="match status" value="1"/>
</dbReference>
<dbReference type="Gene3D" id="3.40.50.720">
    <property type="entry name" value="NAD(P)-binding Rossmann-like Domain"/>
    <property type="match status" value="1"/>
</dbReference>
<dbReference type="PIRSF" id="PIRSF000193">
    <property type="entry name" value="Pyrrol-5-carb_rd"/>
    <property type="match status" value="1"/>
</dbReference>
<comment type="pathway">
    <text evidence="4">Amino-acid biosynthesis; L-proline biosynthesis; L-proline from L-glutamate 5-semialdehyde: step 1/1.</text>
</comment>
<feature type="binding site" evidence="6">
    <location>
        <begin position="70"/>
        <end position="73"/>
    </location>
    <ligand>
        <name>NADP(+)</name>
        <dbReference type="ChEBI" id="CHEBI:58349"/>
    </ligand>
</feature>
<keyword evidence="3 4" id="KW-0560">Oxidoreductase</keyword>
<comment type="catalytic activity">
    <reaction evidence="4">
        <text>L-proline + NADP(+) = (S)-1-pyrroline-5-carboxylate + NADPH + 2 H(+)</text>
        <dbReference type="Rhea" id="RHEA:14109"/>
        <dbReference type="ChEBI" id="CHEBI:15378"/>
        <dbReference type="ChEBI" id="CHEBI:17388"/>
        <dbReference type="ChEBI" id="CHEBI:57783"/>
        <dbReference type="ChEBI" id="CHEBI:58349"/>
        <dbReference type="ChEBI" id="CHEBI:60039"/>
        <dbReference type="EC" id="1.5.1.2"/>
    </reaction>
</comment>